<organism evidence="3 4">
    <name type="scientific">Maribellus luteus</name>
    <dbReference type="NCBI Taxonomy" id="2305463"/>
    <lineage>
        <taxon>Bacteria</taxon>
        <taxon>Pseudomonadati</taxon>
        <taxon>Bacteroidota</taxon>
        <taxon>Bacteroidia</taxon>
        <taxon>Marinilabiliales</taxon>
        <taxon>Prolixibacteraceae</taxon>
        <taxon>Maribellus</taxon>
    </lineage>
</organism>
<dbReference type="NCBIfam" id="NF038402">
    <property type="entry name" value="TroA_like"/>
    <property type="match status" value="1"/>
</dbReference>
<dbReference type="InterPro" id="IPR050902">
    <property type="entry name" value="ABC_Transporter_SBP"/>
</dbReference>
<dbReference type="Gene3D" id="3.40.50.1980">
    <property type="entry name" value="Nitrogenase molybdenum iron protein domain"/>
    <property type="match status" value="2"/>
</dbReference>
<dbReference type="PANTHER" id="PTHR30535:SF34">
    <property type="entry name" value="MOLYBDATE-BINDING PROTEIN MOLA"/>
    <property type="match status" value="1"/>
</dbReference>
<proteinExistence type="predicted"/>
<reference evidence="3 4" key="1">
    <citation type="submission" date="2018-08" db="EMBL/GenBank/DDBJ databases">
        <title>Pallidiluteibacterium maritimus gen. nov., sp. nov., isolated from coastal sediment.</title>
        <authorList>
            <person name="Zhou L.Y."/>
        </authorList>
    </citation>
    <scope>NUCLEOTIDE SEQUENCE [LARGE SCALE GENOMIC DNA]</scope>
    <source>
        <strain evidence="3 4">XSD2</strain>
    </source>
</reference>
<accession>A0A399SV69</accession>
<evidence type="ECO:0000313" key="4">
    <source>
        <dbReference type="Proteomes" id="UP000265926"/>
    </source>
</evidence>
<protein>
    <recommendedName>
        <fullName evidence="2">Fe/B12 periplasmic-binding domain-containing protein</fullName>
    </recommendedName>
</protein>
<gene>
    <name evidence="3" type="ORF">D1614_12445</name>
</gene>
<dbReference type="EMBL" id="QWGR01000006">
    <property type="protein sequence ID" value="RIJ47930.1"/>
    <property type="molecule type" value="Genomic_DNA"/>
</dbReference>
<dbReference type="SUPFAM" id="SSF53807">
    <property type="entry name" value="Helical backbone' metal receptor"/>
    <property type="match status" value="1"/>
</dbReference>
<evidence type="ECO:0000313" key="3">
    <source>
        <dbReference type="EMBL" id="RIJ47930.1"/>
    </source>
</evidence>
<dbReference type="OrthoDB" id="9816357at2"/>
<dbReference type="RefSeq" id="WP_119438276.1">
    <property type="nucleotide sequence ID" value="NZ_QWGR01000006.1"/>
</dbReference>
<sequence length="268" mass="29595">MRRFVFLFLLLISVSVFSQEVKRVVSLAPSVTDNIYLLGGNHRLVGCTSYCVQAVNDGVAQVGSAVQVNVEKVFALRPDLVLTMQLTKPQDIESLRKLGIRVEVMQTPKTFEEICEQTTTIAQLLGLNEKAEEIVTTAKQRVAEIKQQSRSLPSGKVFFQIGASPIYTVLQNTYMNDYITFCGSINIAEGLKVGTLSRESVVLKKPDVIIIAEMGGYGKNEKEVWETYGSIPAVKNGKVFLISSETSCSPSPVNFVSALEDVFRFIKN</sequence>
<evidence type="ECO:0000256" key="1">
    <source>
        <dbReference type="ARBA" id="ARBA00022729"/>
    </source>
</evidence>
<dbReference type="Proteomes" id="UP000265926">
    <property type="component" value="Unassembled WGS sequence"/>
</dbReference>
<name>A0A399SV69_9BACT</name>
<keyword evidence="4" id="KW-1185">Reference proteome</keyword>
<dbReference type="PANTHER" id="PTHR30535">
    <property type="entry name" value="VITAMIN B12-BINDING PROTEIN"/>
    <property type="match status" value="1"/>
</dbReference>
<dbReference type="PROSITE" id="PS50983">
    <property type="entry name" value="FE_B12_PBP"/>
    <property type="match status" value="1"/>
</dbReference>
<dbReference type="InterPro" id="IPR002491">
    <property type="entry name" value="ABC_transptr_periplasmic_BD"/>
</dbReference>
<dbReference type="AlphaFoldDB" id="A0A399SV69"/>
<evidence type="ECO:0000259" key="2">
    <source>
        <dbReference type="PROSITE" id="PS50983"/>
    </source>
</evidence>
<keyword evidence="1" id="KW-0732">Signal</keyword>
<dbReference type="Pfam" id="PF01497">
    <property type="entry name" value="Peripla_BP_2"/>
    <property type="match status" value="1"/>
</dbReference>
<comment type="caution">
    <text evidence="3">The sequence shown here is derived from an EMBL/GenBank/DDBJ whole genome shotgun (WGS) entry which is preliminary data.</text>
</comment>
<feature type="domain" description="Fe/B12 periplasmic-binding" evidence="2">
    <location>
        <begin position="23"/>
        <end position="268"/>
    </location>
</feature>
<dbReference type="InterPro" id="IPR054828">
    <property type="entry name" value="Vit_B12_bind_prot"/>
</dbReference>
<dbReference type="GO" id="GO:0071281">
    <property type="term" value="P:cellular response to iron ion"/>
    <property type="evidence" value="ECO:0007669"/>
    <property type="project" value="TreeGrafter"/>
</dbReference>